<dbReference type="FunFam" id="4.10.280.10:FF:000028">
    <property type="entry name" value="MLX interacting protein like"/>
    <property type="match status" value="1"/>
</dbReference>
<evidence type="ECO:0000256" key="1">
    <source>
        <dbReference type="ARBA" id="ARBA00004123"/>
    </source>
</evidence>
<evidence type="ECO:0000256" key="2">
    <source>
        <dbReference type="ARBA" id="ARBA00022553"/>
    </source>
</evidence>
<feature type="coiled-coil region" evidence="7">
    <location>
        <begin position="761"/>
        <end position="802"/>
    </location>
</feature>
<sequence length="920" mass="101507">MMAIEKTSTTSFQATTLKDCNMEEASQNEQPIHSGHFMITNVHDPSQEDDEYDDDSEEVKPDMQETGFDFNSANKSISNFYSFGQNASLSIDDSLTKLFDCMSLAYSGKLTSPKWKAFRGLHLTMKDKVRLNNIIWREWCMQYIYGKKPTVCQFASPLSDDIHTKPEAIVLEGKYWKRRLDTVTKEYKSWRKFTKSHMAKKISSDVKATNDELLARVMEVTTIPSNQQMSATDLLLNTSSTPDFMDLDFSSDTLFNTLNQPFAFPNPKEFYGMSTADLMQPGLVPLQPNLDDLMDYDPIQDIVTTRSQGNSVMYFTGNQSMDTSSNRNPVLQSMDTRQSESQSPGIDLQPQSPGNKTLGDLLSGQPQSPGNKTLGDLLSGLLGSITTSTFSDISSVDNQLILRLQQQQQQQSSPQPQQNRTNNLFFLPQNIEETSMNSVPTVNHSPSEPVIKVSSLEEALLSKNPILANQSLKSQGSTQASKTPTRSKSVPQVSQKASQKKEGNFVKPVKPATRTKQRKIAPNPNPSPNNTYLAQLLTTDMILNGIHLSSVSQLASGTYPGAIINVKKEAGGVTAPSLVTIQGQQPTPSPMVVSSIPLSYNKLTDILIQTQNPSVEVAKDTVINFVSSPVTLSPSTSVNVPQITTVSTLTSTKPAVPVLASSDSESLATRRASYPPASPSTVTVLSNPTSPSESFSVTSPSGNHSGDSESEYRGGEHRRLNHTSAEQKRRCNIKSGFDLLHTLIPSLSQNPNAKVSKAAMLQKTAEYCKKLKAERTQMQNEAEILRQEIDSLNVQISQCQAQLPATGVPVTRQRVDQMKEMFQEYVKNRTLSNWKFWIFSTIIQGLFDTYNNMVSTASIDELCRTTLAWLDQHCSLVVLRPAVLNALRQLSTTTSILSDPSRMPEHATEAVLKTDKSAGS</sequence>
<dbReference type="CDD" id="cd11405">
    <property type="entry name" value="bHLHzip_MLXIP_like"/>
    <property type="match status" value="1"/>
</dbReference>
<dbReference type="GO" id="GO:0046983">
    <property type="term" value="F:protein dimerization activity"/>
    <property type="evidence" value="ECO:0007669"/>
    <property type="project" value="InterPro"/>
</dbReference>
<dbReference type="RefSeq" id="XP_022339862.1">
    <property type="nucleotide sequence ID" value="XM_022484154.1"/>
</dbReference>
<feature type="domain" description="BHLH" evidence="9">
    <location>
        <begin position="717"/>
        <end position="771"/>
    </location>
</feature>
<feature type="compositionally biased region" description="Acidic residues" evidence="8">
    <location>
        <begin position="47"/>
        <end position="57"/>
    </location>
</feature>
<dbReference type="GO" id="GO:0000978">
    <property type="term" value="F:RNA polymerase II cis-regulatory region sequence-specific DNA binding"/>
    <property type="evidence" value="ECO:0007669"/>
    <property type="project" value="TreeGrafter"/>
</dbReference>
<dbReference type="Gene3D" id="4.10.280.10">
    <property type="entry name" value="Helix-loop-helix DNA-binding domain"/>
    <property type="match status" value="1"/>
</dbReference>
<evidence type="ECO:0000256" key="6">
    <source>
        <dbReference type="ARBA" id="ARBA00023242"/>
    </source>
</evidence>
<accession>A0A8B8EGU9</accession>
<reference evidence="11" key="1">
    <citation type="submission" date="2025-08" db="UniProtKB">
        <authorList>
            <consortium name="RefSeq"/>
        </authorList>
    </citation>
    <scope>IDENTIFICATION</scope>
    <source>
        <tissue evidence="11">Whole sample</tissue>
    </source>
</reference>
<gene>
    <name evidence="11" type="primary">LOC111134789</name>
</gene>
<evidence type="ECO:0000313" key="11">
    <source>
        <dbReference type="RefSeq" id="XP_022339862.1"/>
    </source>
</evidence>
<organism evidence="10 11">
    <name type="scientific">Crassostrea virginica</name>
    <name type="common">Eastern oyster</name>
    <dbReference type="NCBI Taxonomy" id="6565"/>
    <lineage>
        <taxon>Eukaryota</taxon>
        <taxon>Metazoa</taxon>
        <taxon>Spiralia</taxon>
        <taxon>Lophotrochozoa</taxon>
        <taxon>Mollusca</taxon>
        <taxon>Bivalvia</taxon>
        <taxon>Autobranchia</taxon>
        <taxon>Pteriomorphia</taxon>
        <taxon>Ostreida</taxon>
        <taxon>Ostreoidea</taxon>
        <taxon>Ostreidae</taxon>
        <taxon>Crassostrea</taxon>
    </lineage>
</organism>
<feature type="region of interest" description="Disordered" evidence="8">
    <location>
        <begin position="40"/>
        <end position="61"/>
    </location>
</feature>
<feature type="compositionally biased region" description="Basic and acidic residues" evidence="8">
    <location>
        <begin position="706"/>
        <end position="718"/>
    </location>
</feature>
<keyword evidence="6" id="KW-0539">Nucleus</keyword>
<dbReference type="InterPro" id="IPR036638">
    <property type="entry name" value="HLH_DNA-bd_sf"/>
</dbReference>
<feature type="region of interest" description="Disordered" evidence="8">
    <location>
        <begin position="658"/>
        <end position="728"/>
    </location>
</feature>
<keyword evidence="7" id="KW-0175">Coiled coil</keyword>
<proteinExistence type="predicted"/>
<dbReference type="GO" id="GO:0005634">
    <property type="term" value="C:nucleus"/>
    <property type="evidence" value="ECO:0007669"/>
    <property type="project" value="UniProtKB-SubCell"/>
</dbReference>
<dbReference type="GO" id="GO:0000981">
    <property type="term" value="F:DNA-binding transcription factor activity, RNA polymerase II-specific"/>
    <property type="evidence" value="ECO:0007669"/>
    <property type="project" value="TreeGrafter"/>
</dbReference>
<dbReference type="Pfam" id="PF00010">
    <property type="entry name" value="HLH"/>
    <property type="match status" value="1"/>
</dbReference>
<evidence type="ECO:0000313" key="10">
    <source>
        <dbReference type="Proteomes" id="UP000694844"/>
    </source>
</evidence>
<dbReference type="PANTHER" id="PTHR15741">
    <property type="entry name" value="BASIC HELIX-LOOP-HELIX ZIP TRANSCRIPTION FACTOR"/>
    <property type="match status" value="1"/>
</dbReference>
<dbReference type="Proteomes" id="UP000694844">
    <property type="component" value="Chromosome 5"/>
</dbReference>
<dbReference type="SUPFAM" id="SSF47459">
    <property type="entry name" value="HLH, helix-loop-helix DNA-binding domain"/>
    <property type="match status" value="1"/>
</dbReference>
<keyword evidence="10" id="KW-1185">Reference proteome</keyword>
<feature type="region of interest" description="Disordered" evidence="8">
    <location>
        <begin position="470"/>
        <end position="529"/>
    </location>
</feature>
<evidence type="ECO:0000256" key="5">
    <source>
        <dbReference type="ARBA" id="ARBA00023163"/>
    </source>
</evidence>
<feature type="region of interest" description="Disordered" evidence="8">
    <location>
        <begin position="313"/>
        <end position="372"/>
    </location>
</feature>
<evidence type="ECO:0000256" key="8">
    <source>
        <dbReference type="SAM" id="MobiDB-lite"/>
    </source>
</evidence>
<dbReference type="PROSITE" id="PS50888">
    <property type="entry name" value="BHLH"/>
    <property type="match status" value="1"/>
</dbReference>
<name>A0A8B8EGU9_CRAVI</name>
<feature type="compositionally biased region" description="Polar residues" evidence="8">
    <location>
        <begin position="470"/>
        <end position="497"/>
    </location>
</feature>
<feature type="compositionally biased region" description="Low complexity" evidence="8">
    <location>
        <begin position="688"/>
        <end position="701"/>
    </location>
</feature>
<keyword evidence="3" id="KW-0805">Transcription regulation</keyword>
<dbReference type="KEGG" id="cvn:111134789"/>
<dbReference type="OrthoDB" id="6086776at2759"/>
<keyword evidence="2" id="KW-0597">Phosphoprotein</keyword>
<evidence type="ECO:0000256" key="7">
    <source>
        <dbReference type="SAM" id="Coils"/>
    </source>
</evidence>
<dbReference type="InterPro" id="IPR011598">
    <property type="entry name" value="bHLH_dom"/>
</dbReference>
<keyword evidence="5" id="KW-0804">Transcription</keyword>
<dbReference type="CDD" id="cd21739">
    <property type="entry name" value="NES2-NLS_ChREBP-like"/>
    <property type="match status" value="1"/>
</dbReference>
<keyword evidence="4" id="KW-0238">DNA-binding</keyword>
<dbReference type="InterPro" id="IPR052207">
    <property type="entry name" value="Max-like/E-box_TFs"/>
</dbReference>
<evidence type="ECO:0000256" key="4">
    <source>
        <dbReference type="ARBA" id="ARBA00023125"/>
    </source>
</evidence>
<dbReference type="PANTHER" id="PTHR15741:SF37">
    <property type="entry name" value="LD38259P"/>
    <property type="match status" value="1"/>
</dbReference>
<feature type="compositionally biased region" description="Polar residues" evidence="8">
    <location>
        <begin position="313"/>
        <end position="355"/>
    </location>
</feature>
<protein>
    <submittedName>
        <fullName evidence="11">MLX-interacting protein-like isoform X1</fullName>
    </submittedName>
</protein>
<dbReference type="AlphaFoldDB" id="A0A8B8EGU9"/>
<evidence type="ECO:0000256" key="3">
    <source>
        <dbReference type="ARBA" id="ARBA00023015"/>
    </source>
</evidence>
<dbReference type="SMART" id="SM00353">
    <property type="entry name" value="HLH"/>
    <property type="match status" value="1"/>
</dbReference>
<dbReference type="GeneID" id="111134789"/>
<comment type="subcellular location">
    <subcellularLocation>
        <location evidence="1">Nucleus</location>
    </subcellularLocation>
</comment>
<evidence type="ECO:0000259" key="9">
    <source>
        <dbReference type="PROSITE" id="PS50888"/>
    </source>
</evidence>